<keyword evidence="1" id="KW-0472">Membrane</keyword>
<dbReference type="RefSeq" id="WP_061521713.1">
    <property type="nucleotide sequence ID" value="NZ_JARLZY010000026.1"/>
</dbReference>
<dbReference type="OrthoDB" id="2988123at2"/>
<dbReference type="EMBL" id="LSBA01000015">
    <property type="protein sequence ID" value="KXZ20017.1"/>
    <property type="molecule type" value="Genomic_DNA"/>
</dbReference>
<keyword evidence="3" id="KW-1185">Reference proteome</keyword>
<dbReference type="STRING" id="1793963.AXI58_15685"/>
<name>A0A150F7M5_9BACI</name>
<dbReference type="AlphaFoldDB" id="A0A150F7M5"/>
<evidence type="ECO:0008006" key="4">
    <source>
        <dbReference type="Google" id="ProtNLM"/>
    </source>
</evidence>
<feature type="transmembrane region" description="Helical" evidence="1">
    <location>
        <begin position="125"/>
        <end position="145"/>
    </location>
</feature>
<proteinExistence type="predicted"/>
<evidence type="ECO:0000313" key="3">
    <source>
        <dbReference type="Proteomes" id="UP000075430"/>
    </source>
</evidence>
<reference evidence="3" key="1">
    <citation type="submission" date="2016-02" db="EMBL/GenBank/DDBJ databases">
        <authorList>
            <person name="Dunlap C."/>
        </authorList>
    </citation>
    <scope>NUCLEOTIDE SEQUENCE [LARGE SCALE GENOMIC DNA]</scope>
    <source>
        <strain evidence="3">NRRL B-41092</strain>
    </source>
</reference>
<organism evidence="2 3">
    <name type="scientific">Bacillus nakamurai</name>
    <dbReference type="NCBI Taxonomy" id="1793963"/>
    <lineage>
        <taxon>Bacteria</taxon>
        <taxon>Bacillati</taxon>
        <taxon>Bacillota</taxon>
        <taxon>Bacilli</taxon>
        <taxon>Bacillales</taxon>
        <taxon>Bacillaceae</taxon>
        <taxon>Bacillus</taxon>
    </lineage>
</organism>
<feature type="transmembrane region" description="Helical" evidence="1">
    <location>
        <begin position="43"/>
        <end position="63"/>
    </location>
</feature>
<evidence type="ECO:0000256" key="1">
    <source>
        <dbReference type="SAM" id="Phobius"/>
    </source>
</evidence>
<accession>A0A150F7M5</accession>
<feature type="transmembrane region" description="Helical" evidence="1">
    <location>
        <begin position="98"/>
        <end position="119"/>
    </location>
</feature>
<gene>
    <name evidence="2" type="ORF">AXI58_15685</name>
</gene>
<keyword evidence="1" id="KW-1133">Transmembrane helix</keyword>
<keyword evidence="1" id="KW-0812">Transmembrane</keyword>
<comment type="caution">
    <text evidence="2">The sequence shown here is derived from an EMBL/GenBank/DDBJ whole genome shotgun (WGS) entry which is preliminary data.</text>
</comment>
<protein>
    <recommendedName>
        <fullName evidence="4">Lipoprotein</fullName>
    </recommendedName>
</protein>
<evidence type="ECO:0000313" key="2">
    <source>
        <dbReference type="EMBL" id="KXZ20017.1"/>
    </source>
</evidence>
<dbReference type="Proteomes" id="UP000075430">
    <property type="component" value="Unassembled WGS sequence"/>
</dbReference>
<sequence length="155" mass="17536">MSLKSKACFHLVLYGLACWTLISLMEAAPQIADYFQTGGSASFELNATPFLLFAACAALYMYAEKKKRAVKKHSLVPDEFEEQDERERMMTAKACRSSYIAVYFSLPAAAVLLLFYPLIQPHLPFFPILLIFILMMIQHLSYVLTFHKHGKNSGS</sequence>